<proteinExistence type="predicted"/>
<gene>
    <name evidence="1" type="ORF">HPLM_LOCUS9981</name>
</gene>
<reference evidence="1 2" key="2">
    <citation type="submission" date="2018-11" db="EMBL/GenBank/DDBJ databases">
        <authorList>
            <consortium name="Pathogen Informatics"/>
        </authorList>
    </citation>
    <scope>NUCLEOTIDE SEQUENCE [LARGE SCALE GENOMIC DNA]</scope>
    <source>
        <strain evidence="1 2">MHpl1</strain>
    </source>
</reference>
<name>A0A0N4WGN8_HAEPC</name>
<protein>
    <submittedName>
        <fullName evidence="3">PAS domain-containing protein</fullName>
    </submittedName>
</protein>
<dbReference type="EMBL" id="UZAF01017186">
    <property type="protein sequence ID" value="VDO38900.1"/>
    <property type="molecule type" value="Genomic_DNA"/>
</dbReference>
<evidence type="ECO:0000313" key="1">
    <source>
        <dbReference type="EMBL" id="VDO38900.1"/>
    </source>
</evidence>
<dbReference type="OrthoDB" id="10546913at2759"/>
<dbReference type="WBParaSite" id="HPLM_0000998901-mRNA-1">
    <property type="protein sequence ID" value="HPLM_0000998901-mRNA-1"/>
    <property type="gene ID" value="HPLM_0000998901"/>
</dbReference>
<keyword evidence="2" id="KW-1185">Reference proteome</keyword>
<dbReference type="Proteomes" id="UP000268014">
    <property type="component" value="Unassembled WGS sequence"/>
</dbReference>
<accession>A0A0N4WGN8</accession>
<organism evidence="3">
    <name type="scientific">Haemonchus placei</name>
    <name type="common">Barber's pole worm</name>
    <dbReference type="NCBI Taxonomy" id="6290"/>
    <lineage>
        <taxon>Eukaryota</taxon>
        <taxon>Metazoa</taxon>
        <taxon>Ecdysozoa</taxon>
        <taxon>Nematoda</taxon>
        <taxon>Chromadorea</taxon>
        <taxon>Rhabditida</taxon>
        <taxon>Rhabditina</taxon>
        <taxon>Rhabditomorpha</taxon>
        <taxon>Strongyloidea</taxon>
        <taxon>Trichostrongylidae</taxon>
        <taxon>Haemonchus</taxon>
    </lineage>
</organism>
<sequence length="226" mass="25360">MNKAHSIIMMLDGRKKDLYTLDDLVDSLEHDQEAQQETKPMNFLPVSKLPPIPIPTFSVSGRQSLEANASTKALVNCCTDEEKETWDRYWALEDTDSEIVLGWLNVPPDRKNIGVLVTNRLKEVKKIVTKLDAEAVECLIGHVSNKDSSKDTTQSTTGGHVFAPTYKKITGSRQTEKKPFFDTITAFEKAALKHELSELESREAKNFIICDHQGAVVNTNTISLRK</sequence>
<dbReference type="AlphaFoldDB" id="A0A0N4WGN8"/>
<evidence type="ECO:0000313" key="2">
    <source>
        <dbReference type="Proteomes" id="UP000268014"/>
    </source>
</evidence>
<evidence type="ECO:0000313" key="3">
    <source>
        <dbReference type="WBParaSite" id="HPLM_0000998901-mRNA-1"/>
    </source>
</evidence>
<reference evidence="3" key="1">
    <citation type="submission" date="2017-02" db="UniProtKB">
        <authorList>
            <consortium name="WormBaseParasite"/>
        </authorList>
    </citation>
    <scope>IDENTIFICATION</scope>
</reference>